<protein>
    <submittedName>
        <fullName evidence="1">Uncharacterized protein</fullName>
    </submittedName>
</protein>
<accession>A0ABQ1F5R1</accession>
<keyword evidence="2" id="KW-1185">Reference proteome</keyword>
<dbReference type="EMBL" id="BMDU01000008">
    <property type="protein sequence ID" value="GGA00367.1"/>
    <property type="molecule type" value="Genomic_DNA"/>
</dbReference>
<comment type="caution">
    <text evidence="1">The sequence shown here is derived from an EMBL/GenBank/DDBJ whole genome shotgun (WGS) entry which is preliminary data.</text>
</comment>
<evidence type="ECO:0000313" key="2">
    <source>
        <dbReference type="Proteomes" id="UP000628109"/>
    </source>
</evidence>
<gene>
    <name evidence="1" type="ORF">GCM10019071_33630</name>
</gene>
<organism evidence="1 2">
    <name type="scientific">Sphingobium fuliginis (strain ATCC 27551)</name>
    <dbReference type="NCBI Taxonomy" id="336203"/>
    <lineage>
        <taxon>Bacteria</taxon>
        <taxon>Pseudomonadati</taxon>
        <taxon>Pseudomonadota</taxon>
        <taxon>Alphaproteobacteria</taxon>
        <taxon>Sphingomonadales</taxon>
        <taxon>Sphingomonadaceae</taxon>
        <taxon>Sphingobium</taxon>
    </lineage>
</organism>
<dbReference type="Proteomes" id="UP000628109">
    <property type="component" value="Unassembled WGS sequence"/>
</dbReference>
<proteinExistence type="predicted"/>
<reference evidence="2" key="1">
    <citation type="journal article" date="2019" name="Int. J. Syst. Evol. Microbiol.">
        <title>The Global Catalogue of Microorganisms (GCM) 10K type strain sequencing project: providing services to taxonomists for standard genome sequencing and annotation.</title>
        <authorList>
            <consortium name="The Broad Institute Genomics Platform"/>
            <consortium name="The Broad Institute Genome Sequencing Center for Infectious Disease"/>
            <person name="Wu L."/>
            <person name="Ma J."/>
        </authorList>
    </citation>
    <scope>NUCLEOTIDE SEQUENCE [LARGE SCALE GENOMIC DNA]</scope>
    <source>
        <strain evidence="2">CCM 7327</strain>
    </source>
</reference>
<name>A0ABQ1F5R1_SPHSA</name>
<evidence type="ECO:0000313" key="1">
    <source>
        <dbReference type="EMBL" id="GGA00367.1"/>
    </source>
</evidence>
<sequence length="50" mass="5385">MIRMEIAGAGPQLWDLQIEPAEPGVEAAVAIAIALRFVGIHRELMMAAAR</sequence>